<comment type="subcellular location">
    <subcellularLocation>
        <location evidence="1">Nucleus</location>
    </subcellularLocation>
</comment>
<dbReference type="SUPFAM" id="SSF64484">
    <property type="entry name" value="beta and beta-prime subunits of DNA dependent RNA-polymerase"/>
    <property type="match status" value="1"/>
</dbReference>
<dbReference type="InterPro" id="IPR045867">
    <property type="entry name" value="DNA-dir_RpoC_beta_prime"/>
</dbReference>
<evidence type="ECO:0000256" key="5">
    <source>
        <dbReference type="ARBA" id="ARBA00022695"/>
    </source>
</evidence>
<evidence type="ECO:0000256" key="12">
    <source>
        <dbReference type="SAM" id="MobiDB-lite"/>
    </source>
</evidence>
<dbReference type="SMART" id="SM00663">
    <property type="entry name" value="RPOLA_N"/>
    <property type="match status" value="1"/>
</dbReference>
<name>A0ABM1EDT9_PRICU</name>
<keyword evidence="14" id="KW-1185">Reference proteome</keyword>
<dbReference type="InterPro" id="IPR007081">
    <property type="entry name" value="RNA_pol_Rpb1_5"/>
</dbReference>
<feature type="compositionally biased region" description="Acidic residues" evidence="12">
    <location>
        <begin position="1472"/>
        <end position="1512"/>
    </location>
</feature>
<evidence type="ECO:0000313" key="14">
    <source>
        <dbReference type="Proteomes" id="UP000695022"/>
    </source>
</evidence>
<keyword evidence="8" id="KW-0460">Magnesium</keyword>
<feature type="compositionally biased region" description="Basic and acidic residues" evidence="12">
    <location>
        <begin position="1456"/>
        <end position="1471"/>
    </location>
</feature>
<sequence length="1689" mass="188774">MGVLDVPTKQPARLLLSTYTSSEILSLSVKEITNPETFDSLGHSTNGGLYDPHLGPTDRNDVCATCMLNQQHCPGHMGHFNLSLPVFNPFYFRNLLQILKASCFSCHRLRAPSLQSHLAVTQLALFDHGLVEAESRMREVLQAVVDESAGAFNCEELVREALDAAAAKMLQESKCKIEKERTPSKNLIELRRLLVKDFLKNLMSSTKKCPHCHMPGRALRQEYNTKIMFTKGISNRAANKALQMARELKDKRITEEVPEGVEFGEGQHDKINDEKQTKESKISELMGQSYLTPVDARKHLREVWKNSGQLLGKLFPSLEAGASPDNLCPLDFFFLDVIAVPPSKFRPLNVLGDRKFENSQSLNLQSIMNENLILHHLLTMMQSKDKSVQSSITAISQVQGDTVMEKLQNTWQRMQTCVNVMFDSDLNKAAFIKDKTIGVKQLLEKKQGLFRKHMMGKRVNYACRSVISPDPYIDTDEIGVPEVFAKKLTYPTAVTPWNVHELRQMVKNGPDVHPGAAFVINENGSKTLLGSMTRSEREAIAKQLLTPDNVMNKMMGVKQVYRHLKNGDVMLLNRQPTLHRPSIMAHKARVLRGEKTIRLHYANCKAYNADFDGDEMNAHFPQSECGRAEAYNLALSTQQYLVPKDGTPLSGLIQDHMVSGVMMMIRGRFFNRADYHNLVFSCLSDHRKRVTLLQPSIVKPAQLWSGKQVISTVICNIIPHGKVPLMLTGKAKISSKNWQQVPARRWIAGGTPLQGDNMTESQVVVRHGELLVGVLDKGHYGATPYGLVHCCYELYGGAISGKLLTSLARLFTAFLQLRGFTLGVEDIIVTPDGDSKRAVIMAAARNAGSEVAAKALGVSNYTDENEISQRYRASHYSQDDGDLKELDLCMKAKTDETNNEINKACFPHGMLKTFPNNNLQLMVQSGAKGSMVNCMQISCLLGQIELEGRRPPLMISGAQLPSFAPYDTTPRAGGFIDGRFLTGIRPQEFFFHCMAGREGLIDTAVKTSRSGYLQRCIIKHLEGIIVNYDMTVRDSDGSVIQFLYGEDGLDIGKTQFLNKGQFRFLIDNYDAVIDKRPIEDIQKVMDTATAPKLQKSISKWKRKRGSSHKQRCSAFLKYGQKHLPELREQFGEVAGAKRGMAFTALVNSWRELDDDKRRKYEKHISGCPDPVSSQLSACRYFGAISERMSDVVDDYLSQNPDNLISKEADHQRGRVSQDEFRTLMYYENMKAMCEPAEAVGLLAAQSIGEPSTQMTLNTFHFAGRGEMNVTLGIPRLREILMVASASIKTPTMEVPFLDHVSARQMKTLQLKLTRAYLSTVVEEVRICEKMSIEDGGWQKFRIYKLFFQFLPYSRYKDKCALRPSNVLHFMQTKFIKNLLSVIQKKMKSSTKAAAQQLHVASFKPAVSRRASNEDDDDESPPGGDAGGGGDAEGAPPDVGGNDSEDSGDEANDGDAGAEKERERAGDDGEYRGEEEEMEEMNMTEEEDDEEEEEQDDEAEDSISVDNVSDEEGQTLQSLRKKKKLKSISKTPPKMDAAIVNAVINVAREVSGYAYDTVNEEWCEVTLQYPLEAKIDMTSLLEQEVRRTILHQTPAISRGFISDGMGAFAGRKLLKTEGVNMAALWKYGHLLDLKHLYSNDIHAVAGAYGIEAAAKVITTEVTNVFKAYGITVDHRHLSLVADYMTFTGQT</sequence>
<dbReference type="InterPro" id="IPR000722">
    <property type="entry name" value="RNA_pol_asu"/>
</dbReference>
<dbReference type="InterPro" id="IPR044893">
    <property type="entry name" value="RNA_pol_Rpb1_clamp_domain"/>
</dbReference>
<protein>
    <recommendedName>
        <fullName evidence="11">DNA-directed RNA polymerase subunit</fullName>
        <ecNumber evidence="11">2.7.7.6</ecNumber>
    </recommendedName>
</protein>
<evidence type="ECO:0000256" key="4">
    <source>
        <dbReference type="ARBA" id="ARBA00022679"/>
    </source>
</evidence>
<gene>
    <name evidence="15" type="primary">LOC106811299</name>
</gene>
<dbReference type="Pfam" id="PF00623">
    <property type="entry name" value="RNA_pol_Rpb1_2"/>
    <property type="match status" value="1"/>
</dbReference>
<dbReference type="PANTHER" id="PTHR19376">
    <property type="entry name" value="DNA-DIRECTED RNA POLYMERASE"/>
    <property type="match status" value="1"/>
</dbReference>
<dbReference type="InterPro" id="IPR007066">
    <property type="entry name" value="RNA_pol_Rpb1_3"/>
</dbReference>
<keyword evidence="10" id="KW-0539">Nucleus</keyword>
<feature type="non-terminal residue" evidence="15">
    <location>
        <position position="1689"/>
    </location>
</feature>
<keyword evidence="5 11" id="KW-0548">Nucleotidyltransferase</keyword>
<accession>A0ABM1EDT9</accession>
<comment type="catalytic activity">
    <reaction evidence="11">
        <text>RNA(n) + a ribonucleoside 5'-triphosphate = RNA(n+1) + diphosphate</text>
        <dbReference type="Rhea" id="RHEA:21248"/>
        <dbReference type="Rhea" id="RHEA-COMP:14527"/>
        <dbReference type="Rhea" id="RHEA-COMP:17342"/>
        <dbReference type="ChEBI" id="CHEBI:33019"/>
        <dbReference type="ChEBI" id="CHEBI:61557"/>
        <dbReference type="ChEBI" id="CHEBI:140395"/>
        <dbReference type="EC" id="2.7.7.6"/>
    </reaction>
</comment>
<comment type="similarity">
    <text evidence="2 11">Belongs to the RNA polymerase beta' chain family.</text>
</comment>
<keyword evidence="6" id="KW-0479">Metal-binding</keyword>
<dbReference type="InterPro" id="IPR015699">
    <property type="entry name" value="DNA-dir_RNA_pol1_lsu_N"/>
</dbReference>
<dbReference type="PANTHER" id="PTHR19376:SF11">
    <property type="entry name" value="DNA-DIRECTED RNA POLYMERASE I SUBUNIT RPA1"/>
    <property type="match status" value="1"/>
</dbReference>
<evidence type="ECO:0000256" key="3">
    <source>
        <dbReference type="ARBA" id="ARBA00022478"/>
    </source>
</evidence>
<comment type="function">
    <text evidence="11">DNA-dependent RNA polymerase catalyzes the transcription of DNA into RNA using the four ribonucleoside triphosphates as substrates.</text>
</comment>
<keyword evidence="7" id="KW-0862">Zinc</keyword>
<dbReference type="RefSeq" id="XP_014670360.1">
    <property type="nucleotide sequence ID" value="XM_014814874.1"/>
</dbReference>
<dbReference type="Pfam" id="PF04998">
    <property type="entry name" value="RNA_pol_Rpb1_5"/>
    <property type="match status" value="1"/>
</dbReference>
<dbReference type="GeneID" id="106811299"/>
<dbReference type="Gene3D" id="1.10.357.120">
    <property type="match status" value="1"/>
</dbReference>
<evidence type="ECO:0000256" key="8">
    <source>
        <dbReference type="ARBA" id="ARBA00022842"/>
    </source>
</evidence>
<dbReference type="InterPro" id="IPR038120">
    <property type="entry name" value="Rpb1_funnel_sf"/>
</dbReference>
<organism evidence="14 15">
    <name type="scientific">Priapulus caudatus</name>
    <name type="common">Priapulid worm</name>
    <dbReference type="NCBI Taxonomy" id="37621"/>
    <lineage>
        <taxon>Eukaryota</taxon>
        <taxon>Metazoa</taxon>
        <taxon>Ecdysozoa</taxon>
        <taxon>Scalidophora</taxon>
        <taxon>Priapulida</taxon>
        <taxon>Priapulimorpha</taxon>
        <taxon>Priapulimorphida</taxon>
        <taxon>Priapulidae</taxon>
        <taxon>Priapulus</taxon>
    </lineage>
</organism>
<dbReference type="Pfam" id="PF05000">
    <property type="entry name" value="RNA_pol_Rpb1_4"/>
    <property type="match status" value="1"/>
</dbReference>
<reference evidence="15" key="1">
    <citation type="submission" date="2025-08" db="UniProtKB">
        <authorList>
            <consortium name="RefSeq"/>
        </authorList>
    </citation>
    <scope>IDENTIFICATION</scope>
</reference>
<dbReference type="CDD" id="cd02735">
    <property type="entry name" value="RNAP_I_Rpa1_C"/>
    <property type="match status" value="1"/>
</dbReference>
<evidence type="ECO:0000256" key="6">
    <source>
        <dbReference type="ARBA" id="ARBA00022723"/>
    </source>
</evidence>
<feature type="region of interest" description="Disordered" evidence="12">
    <location>
        <begin position="1404"/>
        <end position="1530"/>
    </location>
</feature>
<dbReference type="Gene3D" id="6.10.250.2940">
    <property type="match status" value="1"/>
</dbReference>
<keyword evidence="9 11" id="KW-0804">Transcription</keyword>
<evidence type="ECO:0000313" key="15">
    <source>
        <dbReference type="RefSeq" id="XP_014670360.1"/>
    </source>
</evidence>
<dbReference type="EC" id="2.7.7.6" evidence="11"/>
<dbReference type="Gene3D" id="2.40.40.20">
    <property type="match status" value="1"/>
</dbReference>
<dbReference type="Pfam" id="PF04997">
    <property type="entry name" value="RNA_pol_Rpb1_1"/>
    <property type="match status" value="1"/>
</dbReference>
<dbReference type="Pfam" id="PF04983">
    <property type="entry name" value="RNA_pol_Rpb1_3"/>
    <property type="match status" value="1"/>
</dbReference>
<dbReference type="Gene3D" id="3.30.1490.180">
    <property type="entry name" value="RNA polymerase ii"/>
    <property type="match status" value="1"/>
</dbReference>
<evidence type="ECO:0000256" key="2">
    <source>
        <dbReference type="ARBA" id="ARBA00006460"/>
    </source>
</evidence>
<evidence type="ECO:0000256" key="10">
    <source>
        <dbReference type="ARBA" id="ARBA00023242"/>
    </source>
</evidence>
<evidence type="ECO:0000256" key="7">
    <source>
        <dbReference type="ARBA" id="ARBA00022833"/>
    </source>
</evidence>
<feature type="compositionally biased region" description="Acidic residues" evidence="12">
    <location>
        <begin position="1442"/>
        <end position="1452"/>
    </location>
</feature>
<feature type="domain" description="RNA polymerase N-terminal" evidence="13">
    <location>
        <begin position="331"/>
        <end position="664"/>
    </location>
</feature>
<evidence type="ECO:0000256" key="9">
    <source>
        <dbReference type="ARBA" id="ARBA00023163"/>
    </source>
</evidence>
<dbReference type="InterPro" id="IPR006592">
    <property type="entry name" value="RNA_pol_N"/>
</dbReference>
<dbReference type="InterPro" id="IPR007080">
    <property type="entry name" value="RNA_pol_Rpb1_1"/>
</dbReference>
<dbReference type="Proteomes" id="UP000695022">
    <property type="component" value="Unplaced"/>
</dbReference>
<dbReference type="InterPro" id="IPR047107">
    <property type="entry name" value="DNA-dir_RNA_pol1_lsu_C"/>
</dbReference>
<evidence type="ECO:0000256" key="11">
    <source>
        <dbReference type="RuleBase" id="RU004279"/>
    </source>
</evidence>
<evidence type="ECO:0000259" key="13">
    <source>
        <dbReference type="SMART" id="SM00663"/>
    </source>
</evidence>
<dbReference type="InterPro" id="IPR007083">
    <property type="entry name" value="RNA_pol_Rpb1_4"/>
</dbReference>
<keyword evidence="4 11" id="KW-0808">Transferase</keyword>
<dbReference type="Gene3D" id="3.30.70.2850">
    <property type="match status" value="1"/>
</dbReference>
<dbReference type="InterPro" id="IPR042102">
    <property type="entry name" value="RNA_pol_Rpb1_3_sf"/>
</dbReference>
<dbReference type="Gene3D" id="4.10.860.120">
    <property type="entry name" value="RNA polymerase II, clamp domain"/>
    <property type="match status" value="1"/>
</dbReference>
<proteinExistence type="inferred from homology"/>
<evidence type="ECO:0000256" key="1">
    <source>
        <dbReference type="ARBA" id="ARBA00004123"/>
    </source>
</evidence>
<dbReference type="Gene3D" id="1.10.132.30">
    <property type="match status" value="1"/>
</dbReference>
<keyword evidence="3 11" id="KW-0240">DNA-directed RNA polymerase</keyword>
<dbReference type="CDD" id="cd01435">
    <property type="entry name" value="RNAP_I_RPA1_N"/>
    <property type="match status" value="1"/>
</dbReference>
<dbReference type="Gene3D" id="1.10.274.100">
    <property type="entry name" value="RNA polymerase Rpb1, domain 3"/>
    <property type="match status" value="1"/>
</dbReference>